<evidence type="ECO:0008006" key="4">
    <source>
        <dbReference type="Google" id="ProtNLM"/>
    </source>
</evidence>
<dbReference type="InParanoid" id="A0A165CLT3"/>
<reference evidence="2 3" key="1">
    <citation type="journal article" date="2016" name="Mol. Biol. Evol.">
        <title>Comparative Genomics of Early-Diverging Mushroom-Forming Fungi Provides Insights into the Origins of Lignocellulose Decay Capabilities.</title>
        <authorList>
            <person name="Nagy L.G."/>
            <person name="Riley R."/>
            <person name="Tritt A."/>
            <person name="Adam C."/>
            <person name="Daum C."/>
            <person name="Floudas D."/>
            <person name="Sun H."/>
            <person name="Yadav J.S."/>
            <person name="Pangilinan J."/>
            <person name="Larsson K.H."/>
            <person name="Matsuura K."/>
            <person name="Barry K."/>
            <person name="Labutti K."/>
            <person name="Kuo R."/>
            <person name="Ohm R.A."/>
            <person name="Bhattacharya S.S."/>
            <person name="Shirouzu T."/>
            <person name="Yoshinaga Y."/>
            <person name="Martin F.M."/>
            <person name="Grigoriev I.V."/>
            <person name="Hibbett D.S."/>
        </authorList>
    </citation>
    <scope>NUCLEOTIDE SEQUENCE [LARGE SCALE GENOMIC DNA]</scope>
    <source>
        <strain evidence="2 3">93-53</strain>
    </source>
</reference>
<protein>
    <recommendedName>
        <fullName evidence="4">NADH-ubiquinone oxidoreductase 9.5 kDa subunit</fullName>
    </recommendedName>
</protein>
<keyword evidence="1" id="KW-0472">Membrane</keyword>
<keyword evidence="3" id="KW-1185">Reference proteome</keyword>
<dbReference type="Proteomes" id="UP000076871">
    <property type="component" value="Unassembled WGS sequence"/>
</dbReference>
<sequence length="77" mass="8734">MASITSPLRGTYRYLQRQAHESPVIFFSLIIGLSGPVIAITVPPIRRRMGWRPAEQIPTTYPLPKRARVPVQGYDDE</sequence>
<keyword evidence="1" id="KW-0812">Transmembrane</keyword>
<gene>
    <name evidence="2" type="ORF">LAESUDRAFT_660510</name>
</gene>
<dbReference type="STRING" id="1314785.A0A165CLT3"/>
<feature type="transmembrane region" description="Helical" evidence="1">
    <location>
        <begin position="24"/>
        <end position="42"/>
    </location>
</feature>
<dbReference type="RefSeq" id="XP_040760779.1">
    <property type="nucleotide sequence ID" value="XM_040904874.1"/>
</dbReference>
<evidence type="ECO:0000313" key="2">
    <source>
        <dbReference type="EMBL" id="KZT03039.1"/>
    </source>
</evidence>
<keyword evidence="1" id="KW-1133">Transmembrane helix</keyword>
<evidence type="ECO:0000256" key="1">
    <source>
        <dbReference type="SAM" id="Phobius"/>
    </source>
</evidence>
<dbReference type="AlphaFoldDB" id="A0A165CLT3"/>
<name>A0A165CLT3_9APHY</name>
<accession>A0A165CLT3</accession>
<dbReference type="PANTHER" id="PTHR38488:SF1">
    <property type="entry name" value="OXIDOREDUCTASE 9.5 KDA SUBUNIT, PUTATIVE (AFU_ORTHOLOGUE AFUA_5G08980)-RELATED"/>
    <property type="match status" value="1"/>
</dbReference>
<dbReference type="EMBL" id="KV427647">
    <property type="protein sequence ID" value="KZT03039.1"/>
    <property type="molecule type" value="Genomic_DNA"/>
</dbReference>
<dbReference type="PANTHER" id="PTHR38488">
    <property type="entry name" value="OXIDOREDUCTASE 9.5 KDA SUBUNIT, PUTATIVE (AFU_ORTHOLOGUE AFUA_5G08980)-RELATED"/>
    <property type="match status" value="1"/>
</dbReference>
<dbReference type="InterPro" id="IPR039961">
    <property type="entry name" value="Nuo9.5"/>
</dbReference>
<dbReference type="CDD" id="cd22903">
    <property type="entry name" value="NI9M"/>
    <property type="match status" value="1"/>
</dbReference>
<dbReference type="GeneID" id="63821904"/>
<organism evidence="2 3">
    <name type="scientific">Laetiporus sulphureus 93-53</name>
    <dbReference type="NCBI Taxonomy" id="1314785"/>
    <lineage>
        <taxon>Eukaryota</taxon>
        <taxon>Fungi</taxon>
        <taxon>Dikarya</taxon>
        <taxon>Basidiomycota</taxon>
        <taxon>Agaricomycotina</taxon>
        <taxon>Agaricomycetes</taxon>
        <taxon>Polyporales</taxon>
        <taxon>Laetiporus</taxon>
    </lineage>
</organism>
<proteinExistence type="predicted"/>
<dbReference type="OrthoDB" id="2093409at2759"/>
<evidence type="ECO:0000313" key="3">
    <source>
        <dbReference type="Proteomes" id="UP000076871"/>
    </source>
</evidence>